<keyword evidence="5" id="KW-1185">Reference proteome</keyword>
<dbReference type="SUPFAM" id="SSF51905">
    <property type="entry name" value="FAD/NAD(P)-binding domain"/>
    <property type="match status" value="1"/>
</dbReference>
<dbReference type="GO" id="GO:0016491">
    <property type="term" value="F:oxidoreductase activity"/>
    <property type="evidence" value="ECO:0007669"/>
    <property type="project" value="UniProtKB-KW"/>
</dbReference>
<sequence length="365" mass="38696">MRKTQTVVIGAGPAGLAAAIEVAKAGGKVTLIDENTKPGGQLFKQIHKFFGSREHLAGIRGYNIGKQLLSDTEKLGVEVLLNSPVFAIYPDMTISYLSQGREQCLQAEKIILATGATENALAFPGSTLPGVMGAGAAQTMINVHRVLPGKRVLMVGSGNVGLIVSYQLMQAGAKVVSLIEAAPQIGGYGVHAAKIRRAGVPIYVSHTVKRVIGNDQVEAVEIVELDIKWQPVPGSEKLLDVDTVCIAVGLSPLTELAWLLGCEFAFVPRLGGHVPKHDRNMETTVPGLYVAGDITGVEEASSAMEEGRLAGIACAESLGLYSPEEAAKLKQEVWDRLNTLRTGPFGEGRRQAKDELLKISGEGQA</sequence>
<dbReference type="Gene3D" id="3.50.50.60">
    <property type="entry name" value="FAD/NAD(P)-binding domain"/>
    <property type="match status" value="2"/>
</dbReference>
<dbReference type="RefSeq" id="WP_034424539.1">
    <property type="nucleotide sequence ID" value="NZ_CP045798.1"/>
</dbReference>
<proteinExistence type="predicted"/>
<dbReference type="KEGG" id="tfr:BR63_00360"/>
<evidence type="ECO:0000259" key="3">
    <source>
        <dbReference type="Pfam" id="PF07992"/>
    </source>
</evidence>
<evidence type="ECO:0000313" key="4">
    <source>
        <dbReference type="EMBL" id="QNB44913.1"/>
    </source>
</evidence>
<accession>A0A7G6DYK9</accession>
<dbReference type="OrthoDB" id="9776839at2"/>
<name>A0A7G6DYK9_THEFR</name>
<protein>
    <submittedName>
        <fullName evidence="4">NAD(P)-binding protein</fullName>
    </submittedName>
</protein>
<dbReference type="PANTHER" id="PTHR42949">
    <property type="entry name" value="ANAEROBIC GLYCEROL-3-PHOSPHATE DEHYDROGENASE SUBUNIT B"/>
    <property type="match status" value="1"/>
</dbReference>
<feature type="compositionally biased region" description="Basic and acidic residues" evidence="2">
    <location>
        <begin position="347"/>
        <end position="357"/>
    </location>
</feature>
<dbReference type="PRINTS" id="PR00469">
    <property type="entry name" value="PNDRDTASEII"/>
</dbReference>
<dbReference type="InterPro" id="IPR023753">
    <property type="entry name" value="FAD/NAD-binding_dom"/>
</dbReference>
<dbReference type="PRINTS" id="PR00368">
    <property type="entry name" value="FADPNR"/>
</dbReference>
<dbReference type="InterPro" id="IPR036188">
    <property type="entry name" value="FAD/NAD-bd_sf"/>
</dbReference>
<feature type="region of interest" description="Disordered" evidence="2">
    <location>
        <begin position="344"/>
        <end position="365"/>
    </location>
</feature>
<dbReference type="AlphaFoldDB" id="A0A7G6DYK9"/>
<dbReference type="Pfam" id="PF07992">
    <property type="entry name" value="Pyr_redox_2"/>
    <property type="match status" value="1"/>
</dbReference>
<dbReference type="InterPro" id="IPR051691">
    <property type="entry name" value="Metab_Enz_Cyan_OpOx_G3PDH"/>
</dbReference>
<evidence type="ECO:0000256" key="1">
    <source>
        <dbReference type="ARBA" id="ARBA00023002"/>
    </source>
</evidence>
<dbReference type="PANTHER" id="PTHR42949:SF3">
    <property type="entry name" value="ANAEROBIC GLYCEROL-3-PHOSPHATE DEHYDROGENASE SUBUNIT B"/>
    <property type="match status" value="1"/>
</dbReference>
<evidence type="ECO:0000256" key="2">
    <source>
        <dbReference type="SAM" id="MobiDB-lite"/>
    </source>
</evidence>
<organism evidence="4 5">
    <name type="scientific">Thermanaerosceptrum fracticalcis</name>
    <dbReference type="NCBI Taxonomy" id="1712410"/>
    <lineage>
        <taxon>Bacteria</taxon>
        <taxon>Bacillati</taxon>
        <taxon>Bacillota</taxon>
        <taxon>Clostridia</taxon>
        <taxon>Eubacteriales</taxon>
        <taxon>Peptococcaceae</taxon>
        <taxon>Thermanaerosceptrum</taxon>
    </lineage>
</organism>
<evidence type="ECO:0000313" key="5">
    <source>
        <dbReference type="Proteomes" id="UP000515847"/>
    </source>
</evidence>
<reference evidence="4 5" key="1">
    <citation type="journal article" date="2019" name="Front. Microbiol.">
        <title>Thermoanaerosceptrum fracticalcis gen. nov. sp. nov., a Novel Fumarate-Fermenting Microorganism From a Deep Fractured Carbonate Aquifer of the US Great Basin.</title>
        <authorList>
            <person name="Hamilton-Brehm S.D."/>
            <person name="Stewart L.E."/>
            <person name="Zavarin M."/>
            <person name="Caldwell M."/>
            <person name="Lawson P.A."/>
            <person name="Onstott T.C."/>
            <person name="Grzymski J."/>
            <person name="Neveux I."/>
            <person name="Lollar B.S."/>
            <person name="Russell C.E."/>
            <person name="Moser D.P."/>
        </authorList>
    </citation>
    <scope>NUCLEOTIDE SEQUENCE [LARGE SCALE GENOMIC DNA]</scope>
    <source>
        <strain evidence="4 5">DRI-13</strain>
    </source>
</reference>
<dbReference type="Proteomes" id="UP000515847">
    <property type="component" value="Chromosome"/>
</dbReference>
<dbReference type="EMBL" id="CP045798">
    <property type="protein sequence ID" value="QNB44913.1"/>
    <property type="molecule type" value="Genomic_DNA"/>
</dbReference>
<feature type="domain" description="FAD/NAD(P)-binding" evidence="3">
    <location>
        <begin position="5"/>
        <end position="307"/>
    </location>
</feature>
<gene>
    <name evidence="4" type="ORF">BR63_00360</name>
</gene>
<keyword evidence="1" id="KW-0560">Oxidoreductase</keyword>